<dbReference type="GO" id="GO:0005759">
    <property type="term" value="C:mitochondrial matrix"/>
    <property type="evidence" value="ECO:0007669"/>
    <property type="project" value="UniProtKB-SubCell"/>
</dbReference>
<dbReference type="PANTHER" id="PTHR11986:SF18">
    <property type="entry name" value="ORNITHINE AMINOTRANSFERASE, MITOCHONDRIAL"/>
    <property type="match status" value="1"/>
</dbReference>
<reference evidence="12" key="1">
    <citation type="submission" date="2025-08" db="UniProtKB">
        <authorList>
            <consortium name="RefSeq"/>
        </authorList>
    </citation>
    <scope>IDENTIFICATION</scope>
    <source>
        <tissue evidence="12">Whole organism</tissue>
    </source>
</reference>
<dbReference type="PROSITE" id="PS00600">
    <property type="entry name" value="AA_TRANSFER_CLASS_3"/>
    <property type="match status" value="1"/>
</dbReference>
<dbReference type="AlphaFoldDB" id="A0A8B7N3K3"/>
<proteinExistence type="inferred from homology"/>
<dbReference type="PIRSF" id="PIRSF000521">
    <property type="entry name" value="Transaminase_4ab_Lys_Orn"/>
    <property type="match status" value="1"/>
</dbReference>
<dbReference type="Pfam" id="PF00202">
    <property type="entry name" value="Aminotran_3"/>
    <property type="match status" value="1"/>
</dbReference>
<dbReference type="InterPro" id="IPR015422">
    <property type="entry name" value="PyrdxlP-dep_Trfase_small"/>
</dbReference>
<dbReference type="GO" id="GO:0030170">
    <property type="term" value="F:pyridoxal phosphate binding"/>
    <property type="evidence" value="ECO:0007669"/>
    <property type="project" value="InterPro"/>
</dbReference>
<dbReference type="OMA" id="RSAWDLC"/>
<evidence type="ECO:0000256" key="9">
    <source>
        <dbReference type="RuleBase" id="RU003560"/>
    </source>
</evidence>
<dbReference type="OrthoDB" id="425114at2759"/>
<dbReference type="KEGG" id="hazt:108665873"/>
<organism evidence="11 12">
    <name type="scientific">Hyalella azteca</name>
    <name type="common">Amphipod</name>
    <dbReference type="NCBI Taxonomy" id="294128"/>
    <lineage>
        <taxon>Eukaryota</taxon>
        <taxon>Metazoa</taxon>
        <taxon>Ecdysozoa</taxon>
        <taxon>Arthropoda</taxon>
        <taxon>Crustacea</taxon>
        <taxon>Multicrustacea</taxon>
        <taxon>Malacostraca</taxon>
        <taxon>Eumalacostraca</taxon>
        <taxon>Peracarida</taxon>
        <taxon>Amphipoda</taxon>
        <taxon>Senticaudata</taxon>
        <taxon>Talitrida</taxon>
        <taxon>Talitroidea</taxon>
        <taxon>Hyalellidae</taxon>
        <taxon>Hyalella</taxon>
    </lineage>
</organism>
<dbReference type="InterPro" id="IPR050103">
    <property type="entry name" value="Class-III_PLP-dep_AT"/>
</dbReference>
<dbReference type="InterPro" id="IPR015421">
    <property type="entry name" value="PyrdxlP-dep_Trfase_major"/>
</dbReference>
<dbReference type="GeneID" id="108665873"/>
<comment type="catalytic activity">
    <reaction evidence="10">
        <text>a 2-oxocarboxylate + L-ornithine = L-glutamate 5-semialdehyde + an L-alpha-amino acid</text>
        <dbReference type="Rhea" id="RHEA:13877"/>
        <dbReference type="ChEBI" id="CHEBI:35179"/>
        <dbReference type="ChEBI" id="CHEBI:46911"/>
        <dbReference type="ChEBI" id="CHEBI:58066"/>
        <dbReference type="ChEBI" id="CHEBI:59869"/>
        <dbReference type="EC" id="2.6.1.13"/>
    </reaction>
</comment>
<dbReference type="Proteomes" id="UP000694843">
    <property type="component" value="Unplaced"/>
</dbReference>
<dbReference type="InterPro" id="IPR049704">
    <property type="entry name" value="Aminotrans_3_PPA_site"/>
</dbReference>
<accession>A0A8B7N3K3</accession>
<name>A0A8B7N3K3_HYAAZ</name>
<evidence type="ECO:0000256" key="8">
    <source>
        <dbReference type="ARBA" id="ARBA00022898"/>
    </source>
</evidence>
<evidence type="ECO:0000256" key="4">
    <source>
        <dbReference type="ARBA" id="ARBA00008954"/>
    </source>
</evidence>
<gene>
    <name evidence="12" type="primary">LOC108665873</name>
</gene>
<keyword evidence="8 9" id="KW-0663">Pyridoxal phosphate</keyword>
<evidence type="ECO:0000256" key="7">
    <source>
        <dbReference type="ARBA" id="ARBA00022679"/>
    </source>
</evidence>
<dbReference type="Gene3D" id="3.90.1150.10">
    <property type="entry name" value="Aspartate Aminotransferase, domain 1"/>
    <property type="match status" value="1"/>
</dbReference>
<dbReference type="EC" id="2.6.1.13" evidence="5 10"/>
<dbReference type="UniPathway" id="UPA00098">
    <property type="reaction ID" value="UER00358"/>
</dbReference>
<evidence type="ECO:0000256" key="10">
    <source>
        <dbReference type="RuleBase" id="RU365036"/>
    </source>
</evidence>
<dbReference type="GO" id="GO:0010121">
    <property type="term" value="P:L-arginine catabolic process to proline via ornithine"/>
    <property type="evidence" value="ECO:0007669"/>
    <property type="project" value="TreeGrafter"/>
</dbReference>
<dbReference type="GO" id="GO:0004587">
    <property type="term" value="F:ornithine aminotransferase activity"/>
    <property type="evidence" value="ECO:0007669"/>
    <property type="project" value="UniProtKB-EC"/>
</dbReference>
<keyword evidence="11" id="KW-1185">Reference proteome</keyword>
<dbReference type="CDD" id="cd00610">
    <property type="entry name" value="OAT_like"/>
    <property type="match status" value="1"/>
</dbReference>
<dbReference type="NCBIfam" id="TIGR01885">
    <property type="entry name" value="Orn_aminotrans"/>
    <property type="match status" value="1"/>
</dbReference>
<dbReference type="CTD" id="4942"/>
<evidence type="ECO:0000256" key="1">
    <source>
        <dbReference type="ARBA" id="ARBA00001933"/>
    </source>
</evidence>
<dbReference type="Gene3D" id="3.40.640.10">
    <property type="entry name" value="Type I PLP-dependent aspartate aminotransferase-like (Major domain)"/>
    <property type="match status" value="1"/>
</dbReference>
<dbReference type="PANTHER" id="PTHR11986">
    <property type="entry name" value="AMINOTRANSFERASE CLASS III"/>
    <property type="match status" value="1"/>
</dbReference>
<comment type="pathway">
    <text evidence="3 10">Amino-acid biosynthesis; L-proline biosynthesis; L-glutamate 5-semialdehyde from L-ornithine: step 1/1.</text>
</comment>
<dbReference type="InterPro" id="IPR015424">
    <property type="entry name" value="PyrdxlP-dep_Trfase"/>
</dbReference>
<comment type="subcellular location">
    <subcellularLocation>
        <location evidence="2">Mitochondrion matrix</location>
    </subcellularLocation>
</comment>
<dbReference type="GO" id="GO:0055129">
    <property type="term" value="P:L-proline biosynthetic process"/>
    <property type="evidence" value="ECO:0007669"/>
    <property type="project" value="UniProtKB-UniPathway"/>
</dbReference>
<dbReference type="RefSeq" id="XP_018008170.1">
    <property type="nucleotide sequence ID" value="XM_018152681.2"/>
</dbReference>
<evidence type="ECO:0000256" key="2">
    <source>
        <dbReference type="ARBA" id="ARBA00004305"/>
    </source>
</evidence>
<dbReference type="SUPFAM" id="SSF53383">
    <property type="entry name" value="PLP-dependent transferases"/>
    <property type="match status" value="1"/>
</dbReference>
<dbReference type="FunFam" id="3.90.1150.10:FF:000152">
    <property type="entry name" value="Ornithine aminotransferase"/>
    <property type="match status" value="1"/>
</dbReference>
<evidence type="ECO:0000256" key="6">
    <source>
        <dbReference type="ARBA" id="ARBA00022576"/>
    </source>
</evidence>
<keyword evidence="6 10" id="KW-0032">Aminotransferase</keyword>
<sequence length="447" mass="48412">MASVSKAMTSSRRLVQAARLGVRGAQTAPQTAAPGISAPLAPSPATAALIKQEEKFGAHNYKPLPVAIKRAQGVFMWDVDNKRYYDFLSAYSAVNQGHCHPRIVKALTEQAATLCLTSRAFHNDVLAHYEKFVTELLGYDKLLPMNTGVEACETSIKLARKWAYKVKGVPENQAKIIFAENNFWGRSLAAVSASTDPTAYRDYGPFLPGFKTIPYDDLPALEAELKDPNVAAFMVEPIQGEAGVVVPSDGYLAGVRSLCTKYNALFIADEVQSGLGRAGARLCVDNSKVRPDLVTLGKALSGGVYPVSAVVGDDEVMTTIRPGEHGSTYGGNPIACKVGIEALRVLEEEKLAENAVRTGALLRDELKKLSPEVIKIVRGVGQFNAIVIDAKYDAMDVCLRLRDRGLLAKPTHGDKIRFTPPLVISEEQIMDCVGIIKSVVEDLLRVK</sequence>
<keyword evidence="7 10" id="KW-0808">Transferase</keyword>
<evidence type="ECO:0000256" key="3">
    <source>
        <dbReference type="ARBA" id="ARBA00004998"/>
    </source>
</evidence>
<comment type="cofactor">
    <cofactor evidence="1 10">
        <name>pyridoxal 5'-phosphate</name>
        <dbReference type="ChEBI" id="CHEBI:597326"/>
    </cofactor>
</comment>
<evidence type="ECO:0000313" key="12">
    <source>
        <dbReference type="RefSeq" id="XP_018008170.1"/>
    </source>
</evidence>
<evidence type="ECO:0000313" key="11">
    <source>
        <dbReference type="Proteomes" id="UP000694843"/>
    </source>
</evidence>
<dbReference type="GO" id="GO:0019544">
    <property type="term" value="P:L-arginine catabolic process to L-glutamate"/>
    <property type="evidence" value="ECO:0007669"/>
    <property type="project" value="TreeGrafter"/>
</dbReference>
<comment type="similarity">
    <text evidence="4 9">Belongs to the class-III pyridoxal-phosphate-dependent aminotransferase family.</text>
</comment>
<protein>
    <recommendedName>
        <fullName evidence="5 10">Ornithine aminotransferase</fullName>
        <ecNumber evidence="5 10">2.6.1.13</ecNumber>
    </recommendedName>
</protein>
<dbReference type="InterPro" id="IPR005814">
    <property type="entry name" value="Aminotrans_3"/>
</dbReference>
<dbReference type="InterPro" id="IPR010164">
    <property type="entry name" value="Orn_aminotrans"/>
</dbReference>
<dbReference type="FunFam" id="3.40.640.10:FF:000011">
    <property type="entry name" value="Ornithine aminotransferase"/>
    <property type="match status" value="1"/>
</dbReference>
<dbReference type="GO" id="GO:0042802">
    <property type="term" value="F:identical protein binding"/>
    <property type="evidence" value="ECO:0007669"/>
    <property type="project" value="TreeGrafter"/>
</dbReference>
<evidence type="ECO:0000256" key="5">
    <source>
        <dbReference type="ARBA" id="ARBA00012924"/>
    </source>
</evidence>